<evidence type="ECO:0000256" key="1">
    <source>
        <dbReference type="SAM" id="MobiDB-lite"/>
    </source>
</evidence>
<name>A0ABD2H7C2_PAGBO</name>
<sequence length="222" mass="25015">MNSDQPHLTGTKLRQKRQVRSSSSVSANGSNLEWVTWNNSVPNNSVSIYNSEFKRTDYICKHRCSAGFYTPSQGPHCHYATAKKAYSGSPFALLVYKNNFDILEWKEDSHGSVPKSSVKTCPGGDIYVGKNKYGLGKVATKAKSFYLPWKGKVYKYSKYQVLTITEDIISQEIYDVKYLKDESKMVNFPPEIIGKTSITNKEHNSVVKKDSDSKKVGSRNLC</sequence>
<evidence type="ECO:0000313" key="2">
    <source>
        <dbReference type="EMBL" id="KAL3062374.1"/>
    </source>
</evidence>
<protein>
    <submittedName>
        <fullName evidence="2">Uncharacterized protein</fullName>
    </submittedName>
</protein>
<organism evidence="2 3">
    <name type="scientific">Pagothenia borchgrevinki</name>
    <name type="common">Bald rockcod</name>
    <name type="synonym">Trematomus borchgrevinki</name>
    <dbReference type="NCBI Taxonomy" id="8213"/>
    <lineage>
        <taxon>Eukaryota</taxon>
        <taxon>Metazoa</taxon>
        <taxon>Chordata</taxon>
        <taxon>Craniata</taxon>
        <taxon>Vertebrata</taxon>
        <taxon>Euteleostomi</taxon>
        <taxon>Actinopterygii</taxon>
        <taxon>Neopterygii</taxon>
        <taxon>Teleostei</taxon>
        <taxon>Neoteleostei</taxon>
        <taxon>Acanthomorphata</taxon>
        <taxon>Eupercaria</taxon>
        <taxon>Perciformes</taxon>
        <taxon>Notothenioidei</taxon>
        <taxon>Nototheniidae</taxon>
        <taxon>Pagothenia</taxon>
    </lineage>
</organism>
<dbReference type="PANTHER" id="PTHR31649:SF1">
    <property type="entry name" value="FARNESOIC ACID O-METHYL TRANSFERASE DOMAIN-CONTAINING PROTEIN"/>
    <property type="match status" value="1"/>
</dbReference>
<keyword evidence="3" id="KW-1185">Reference proteome</keyword>
<feature type="region of interest" description="Disordered" evidence="1">
    <location>
        <begin position="1"/>
        <end position="25"/>
    </location>
</feature>
<reference evidence="2 3" key="2">
    <citation type="journal article" date="2024" name="G3 (Bethesda)">
        <title>The genome of the cryopelagic Antarctic bald notothen, Trematomus borchgrevinki.</title>
        <authorList>
            <person name="Rayamajhi N."/>
            <person name="Rivera-Colon A.G."/>
            <person name="Minhas B.F."/>
            <person name="Cheng C.C."/>
            <person name="Catchen J.M."/>
        </authorList>
    </citation>
    <scope>NUCLEOTIDE SEQUENCE [LARGE SCALE GENOMIC DNA]</scope>
    <source>
        <strain evidence="2">AGRC-2024</strain>
    </source>
</reference>
<proteinExistence type="predicted"/>
<dbReference type="PANTHER" id="PTHR31649">
    <property type="entry name" value="AGAP009604-PA"/>
    <property type="match status" value="1"/>
</dbReference>
<evidence type="ECO:0000313" key="3">
    <source>
        <dbReference type="Proteomes" id="UP001619887"/>
    </source>
</evidence>
<dbReference type="SUPFAM" id="SSF56973">
    <property type="entry name" value="Aerolisin/ETX pore-forming domain"/>
    <property type="match status" value="1"/>
</dbReference>
<comment type="caution">
    <text evidence="2">The sequence shown here is derived from an EMBL/GenBank/DDBJ whole genome shotgun (WGS) entry which is preliminary data.</text>
</comment>
<dbReference type="AlphaFoldDB" id="A0ABD2H7C2"/>
<dbReference type="EMBL" id="JBIYXZ010002071">
    <property type="protein sequence ID" value="KAL3062374.1"/>
    <property type="molecule type" value="Genomic_DNA"/>
</dbReference>
<accession>A0ABD2H7C2</accession>
<reference evidence="2 3" key="1">
    <citation type="journal article" date="2022" name="G3 (Bethesda)">
        <title>Evaluating Illumina-, Nanopore-, and PacBio-based genome assembly strategies with the bald notothen, Trematomus borchgrevinki.</title>
        <authorList>
            <person name="Rayamajhi N."/>
            <person name="Cheng C.C."/>
            <person name="Catchen J.M."/>
        </authorList>
    </citation>
    <scope>NUCLEOTIDE SEQUENCE [LARGE SCALE GENOMIC DNA]</scope>
    <source>
        <strain evidence="2">AGRC-2024</strain>
    </source>
</reference>
<gene>
    <name evidence="2" type="ORF">OYC64_002227</name>
</gene>
<dbReference type="Proteomes" id="UP001619887">
    <property type="component" value="Unassembled WGS sequence"/>
</dbReference>